<name>A0A1E3Q520_LIPST</name>
<reference evidence="13 14" key="1">
    <citation type="journal article" date="2016" name="Proc. Natl. Acad. Sci. U.S.A.">
        <title>Comparative genomics of biotechnologically important yeasts.</title>
        <authorList>
            <person name="Riley R."/>
            <person name="Haridas S."/>
            <person name="Wolfe K.H."/>
            <person name="Lopes M.R."/>
            <person name="Hittinger C.T."/>
            <person name="Goeker M."/>
            <person name="Salamov A.A."/>
            <person name="Wisecaver J.H."/>
            <person name="Long T.M."/>
            <person name="Calvey C.H."/>
            <person name="Aerts A.L."/>
            <person name="Barry K.W."/>
            <person name="Choi C."/>
            <person name="Clum A."/>
            <person name="Coughlan A.Y."/>
            <person name="Deshpande S."/>
            <person name="Douglass A.P."/>
            <person name="Hanson S.J."/>
            <person name="Klenk H.-P."/>
            <person name="LaButti K.M."/>
            <person name="Lapidus A."/>
            <person name="Lindquist E.A."/>
            <person name="Lipzen A.M."/>
            <person name="Meier-Kolthoff J.P."/>
            <person name="Ohm R.A."/>
            <person name="Otillar R.P."/>
            <person name="Pangilinan J.L."/>
            <person name="Peng Y."/>
            <person name="Rokas A."/>
            <person name="Rosa C.A."/>
            <person name="Scheuner C."/>
            <person name="Sibirny A.A."/>
            <person name="Slot J.C."/>
            <person name="Stielow J.B."/>
            <person name="Sun H."/>
            <person name="Kurtzman C.P."/>
            <person name="Blackwell M."/>
            <person name="Grigoriev I.V."/>
            <person name="Jeffries T.W."/>
        </authorList>
    </citation>
    <scope>NUCLEOTIDE SEQUENCE [LARGE SCALE GENOMIC DNA]</scope>
    <source>
        <strain evidence="13 14">NRRL Y-11557</strain>
    </source>
</reference>
<dbReference type="InterPro" id="IPR012000">
    <property type="entry name" value="Thiamin_PyroP_enz_cen_dom"/>
</dbReference>
<evidence type="ECO:0000259" key="11">
    <source>
        <dbReference type="Pfam" id="PF02775"/>
    </source>
</evidence>
<sequence>MTMTETETETETVPLGDYLFQRIHQLGITKILGCPGDFNMTLLDHIFNVEGLDWVGNCNELNASYAADGYGRVRGVPGVLVTTYGVGELSAINGVAGAFAEHVPVLHIVGTPARPEMEYRMWMHHTLPAGTDSESPDHHVYQRMSAPVRCVCAALDDVDTLAEEVDRVLITIWRKSLPGYIYVPIDIVNAPVPKSKLDVELKLKIINPDPSLEDALVLDILDAIYKSKSPTILVDILARRHRSRKLVMELIDKTQIPSFSTDLAKGFVDEDHPAFVGQYNGRLSLPGVAEAVERSDVVINIGPLISDSNTGGFTRFIEDKHLIVLHPSYIEIFGVRHEGLHFLPVLEKLVAQIDKSKLPKLRTVESFNIGPPKVVESPADISTSYFYKYIGDNFLKANDIVIADSGTAQYGINEARFPSNINFTTQLYYSSIGFALPAALGACVAQREIDAEGGAKARVVLFEGDGSAMMTIQELSTITRNGYNPTIFLINNSGYTIERAIHGPEAKYNDISPNWHWTELFKTFGADESKYFAAKVTTKEELEDLLASKEFAEAESKARFVEVVMDKMDIPWRLSGQMAIMGEKVKQWSIDYSSKRGEVPRAV</sequence>
<evidence type="ECO:0000256" key="4">
    <source>
        <dbReference type="ARBA" id="ARBA00022793"/>
    </source>
</evidence>
<dbReference type="GO" id="GO:0000949">
    <property type="term" value="P:aromatic amino acid family catabolic process to alcohol via Ehrlich pathway"/>
    <property type="evidence" value="ECO:0007669"/>
    <property type="project" value="TreeGrafter"/>
</dbReference>
<evidence type="ECO:0000256" key="6">
    <source>
        <dbReference type="ARBA" id="ARBA00023052"/>
    </source>
</evidence>
<dbReference type="FunFam" id="3.40.50.970:FF:000024">
    <property type="entry name" value="Pyruvate decarboxylase isozyme"/>
    <property type="match status" value="1"/>
</dbReference>
<dbReference type="Pfam" id="PF02776">
    <property type="entry name" value="TPP_enzyme_N"/>
    <property type="match status" value="1"/>
</dbReference>
<keyword evidence="5 8" id="KW-0460">Magnesium</keyword>
<evidence type="ECO:0000313" key="14">
    <source>
        <dbReference type="Proteomes" id="UP000094385"/>
    </source>
</evidence>
<feature type="binding site" evidence="8">
    <location>
        <position position="494"/>
    </location>
    <ligand>
        <name>Mg(2+)</name>
        <dbReference type="ChEBI" id="CHEBI:18420"/>
    </ligand>
</feature>
<feature type="domain" description="Thiamine pyrophosphate enzyme central" evidence="10">
    <location>
        <begin position="219"/>
        <end position="335"/>
    </location>
</feature>
<dbReference type="FunFam" id="3.40.50.970:FF:000019">
    <property type="entry name" value="Pyruvate decarboxylase isozyme"/>
    <property type="match status" value="1"/>
</dbReference>
<evidence type="ECO:0000313" key="13">
    <source>
        <dbReference type="EMBL" id="ODQ72087.1"/>
    </source>
</evidence>
<dbReference type="OrthoDB" id="308383at2759"/>
<evidence type="ECO:0000256" key="1">
    <source>
        <dbReference type="ARBA" id="ARBA00001964"/>
    </source>
</evidence>
<protein>
    <recommendedName>
        <fullName evidence="15">Pyruvate decarboxylase</fullName>
    </recommendedName>
</protein>
<feature type="domain" description="Thiamine pyrophosphate enzyme N-terminal TPP-binding" evidence="12">
    <location>
        <begin position="15"/>
        <end position="124"/>
    </location>
</feature>
<dbReference type="InterPro" id="IPR047214">
    <property type="entry name" value="TPP_PDC_IPDC"/>
</dbReference>
<feature type="binding site" evidence="8">
    <location>
        <position position="492"/>
    </location>
    <ligand>
        <name>Mg(2+)</name>
        <dbReference type="ChEBI" id="CHEBI:18420"/>
    </ligand>
</feature>
<dbReference type="GO" id="GO:0000287">
    <property type="term" value="F:magnesium ion binding"/>
    <property type="evidence" value="ECO:0007669"/>
    <property type="project" value="InterPro"/>
</dbReference>
<keyword evidence="14" id="KW-1185">Reference proteome</keyword>
<comment type="cofactor">
    <cofactor evidence="1">
        <name>thiamine diphosphate</name>
        <dbReference type="ChEBI" id="CHEBI:58937"/>
    </cofactor>
</comment>
<dbReference type="InterPro" id="IPR012001">
    <property type="entry name" value="Thiamin_PyroP_enz_TPP-bd_dom"/>
</dbReference>
<dbReference type="GO" id="GO:0004737">
    <property type="term" value="F:pyruvate decarboxylase activity"/>
    <property type="evidence" value="ECO:0007669"/>
    <property type="project" value="TreeGrafter"/>
</dbReference>
<proteinExistence type="inferred from homology"/>
<dbReference type="GO" id="GO:0030976">
    <property type="term" value="F:thiamine pyrophosphate binding"/>
    <property type="evidence" value="ECO:0007669"/>
    <property type="project" value="InterPro"/>
</dbReference>
<feature type="binding site" evidence="8">
    <location>
        <position position="465"/>
    </location>
    <ligand>
        <name>Mg(2+)</name>
        <dbReference type="ChEBI" id="CHEBI:18420"/>
    </ligand>
</feature>
<dbReference type="Gene3D" id="3.40.50.970">
    <property type="match status" value="2"/>
</dbReference>
<evidence type="ECO:0008006" key="15">
    <source>
        <dbReference type="Google" id="ProtNLM"/>
    </source>
</evidence>
<organism evidence="13 14">
    <name type="scientific">Lipomyces starkeyi NRRL Y-11557</name>
    <dbReference type="NCBI Taxonomy" id="675824"/>
    <lineage>
        <taxon>Eukaryota</taxon>
        <taxon>Fungi</taxon>
        <taxon>Dikarya</taxon>
        <taxon>Ascomycota</taxon>
        <taxon>Saccharomycotina</taxon>
        <taxon>Lipomycetes</taxon>
        <taxon>Lipomycetales</taxon>
        <taxon>Lipomycetaceae</taxon>
        <taxon>Lipomyces</taxon>
    </lineage>
</organism>
<evidence type="ECO:0000256" key="2">
    <source>
        <dbReference type="ARBA" id="ARBA00007812"/>
    </source>
</evidence>
<dbReference type="Gene3D" id="3.40.50.1220">
    <property type="entry name" value="TPP-binding domain"/>
    <property type="match status" value="1"/>
</dbReference>
<accession>A0A1E3Q520</accession>
<dbReference type="EMBL" id="KV454296">
    <property type="protein sequence ID" value="ODQ72087.1"/>
    <property type="molecule type" value="Genomic_DNA"/>
</dbReference>
<dbReference type="PIRSF" id="PIRSF036565">
    <property type="entry name" value="Pyruvt_ip_decrb"/>
    <property type="match status" value="1"/>
</dbReference>
<dbReference type="GO" id="GO:0005634">
    <property type="term" value="C:nucleus"/>
    <property type="evidence" value="ECO:0007669"/>
    <property type="project" value="TreeGrafter"/>
</dbReference>
<gene>
    <name evidence="13" type="ORF">LIPSTDRAFT_72782</name>
</gene>
<feature type="domain" description="Thiamine pyrophosphate enzyme TPP-binding" evidence="11">
    <location>
        <begin position="416"/>
        <end position="547"/>
    </location>
</feature>
<dbReference type="SUPFAM" id="SSF52467">
    <property type="entry name" value="DHS-like NAD/FAD-binding domain"/>
    <property type="match status" value="1"/>
</dbReference>
<dbReference type="PANTHER" id="PTHR43452">
    <property type="entry name" value="PYRUVATE DECARBOXYLASE"/>
    <property type="match status" value="1"/>
</dbReference>
<dbReference type="InterPro" id="IPR029035">
    <property type="entry name" value="DHS-like_NAD/FAD-binding_dom"/>
</dbReference>
<dbReference type="Proteomes" id="UP000094385">
    <property type="component" value="Unassembled WGS sequence"/>
</dbReference>
<evidence type="ECO:0000256" key="7">
    <source>
        <dbReference type="ARBA" id="ARBA00023239"/>
    </source>
</evidence>
<dbReference type="InterPro" id="IPR029061">
    <property type="entry name" value="THDP-binding"/>
</dbReference>
<comment type="cofactor">
    <cofactor evidence="8">
        <name>Mg(2+)</name>
        <dbReference type="ChEBI" id="CHEBI:18420"/>
    </cofactor>
    <text evidence="8">Binds 1 Mg(2+) per subunit.</text>
</comment>
<dbReference type="GO" id="GO:0005829">
    <property type="term" value="C:cytosol"/>
    <property type="evidence" value="ECO:0007669"/>
    <property type="project" value="TreeGrafter"/>
</dbReference>
<dbReference type="PANTHER" id="PTHR43452:SF3">
    <property type="entry name" value="TRANSAMINATED AMINO ACID DECARBOXYLASE"/>
    <property type="match status" value="1"/>
</dbReference>
<evidence type="ECO:0000259" key="12">
    <source>
        <dbReference type="Pfam" id="PF02776"/>
    </source>
</evidence>
<dbReference type="Pfam" id="PF00205">
    <property type="entry name" value="TPP_enzyme_M"/>
    <property type="match status" value="1"/>
</dbReference>
<keyword evidence="3 8" id="KW-0479">Metal-binding</keyword>
<dbReference type="CDD" id="cd02005">
    <property type="entry name" value="TPP_PDC_IPDC"/>
    <property type="match status" value="1"/>
</dbReference>
<dbReference type="InterPro" id="IPR012110">
    <property type="entry name" value="PDC/IPDC-like"/>
</dbReference>
<keyword evidence="6 9" id="KW-0786">Thiamine pyrophosphate</keyword>
<comment type="similarity">
    <text evidence="2 9">Belongs to the TPP enzyme family.</text>
</comment>
<keyword evidence="4" id="KW-0210">Decarboxylase</keyword>
<evidence type="ECO:0000256" key="3">
    <source>
        <dbReference type="ARBA" id="ARBA00022723"/>
    </source>
</evidence>
<dbReference type="InterPro" id="IPR011766">
    <property type="entry name" value="TPP_enzyme_TPP-bd"/>
</dbReference>
<dbReference type="SUPFAM" id="SSF52518">
    <property type="entry name" value="Thiamin diphosphate-binding fold (THDP-binding)"/>
    <property type="match status" value="2"/>
</dbReference>
<dbReference type="InterPro" id="IPR047213">
    <property type="entry name" value="TPP_PYR_PDC_IPDC-like"/>
</dbReference>
<evidence type="ECO:0000259" key="10">
    <source>
        <dbReference type="Pfam" id="PF00205"/>
    </source>
</evidence>
<evidence type="ECO:0000256" key="8">
    <source>
        <dbReference type="PIRSR" id="PIRSR036565-2"/>
    </source>
</evidence>
<dbReference type="Pfam" id="PF02775">
    <property type="entry name" value="TPP_enzyme_C"/>
    <property type="match status" value="1"/>
</dbReference>
<evidence type="ECO:0000256" key="9">
    <source>
        <dbReference type="RuleBase" id="RU362132"/>
    </source>
</evidence>
<dbReference type="STRING" id="675824.A0A1E3Q520"/>
<evidence type="ECO:0000256" key="5">
    <source>
        <dbReference type="ARBA" id="ARBA00022842"/>
    </source>
</evidence>
<dbReference type="CDD" id="cd07038">
    <property type="entry name" value="TPP_PYR_PDC_IPDC_like"/>
    <property type="match status" value="1"/>
</dbReference>
<keyword evidence="7" id="KW-0456">Lyase</keyword>
<dbReference type="AlphaFoldDB" id="A0A1E3Q520"/>